<dbReference type="KEGG" id="smam:Mal15_67570"/>
<organism evidence="1 2">
    <name type="scientific">Stieleria maiorica</name>
    <dbReference type="NCBI Taxonomy" id="2795974"/>
    <lineage>
        <taxon>Bacteria</taxon>
        <taxon>Pseudomonadati</taxon>
        <taxon>Planctomycetota</taxon>
        <taxon>Planctomycetia</taxon>
        <taxon>Pirellulales</taxon>
        <taxon>Pirellulaceae</taxon>
        <taxon>Stieleria</taxon>
    </lineage>
</organism>
<evidence type="ECO:0000313" key="2">
    <source>
        <dbReference type="Proteomes" id="UP000321353"/>
    </source>
</evidence>
<protein>
    <submittedName>
        <fullName evidence="1">Uncharacterized protein</fullName>
    </submittedName>
</protein>
<dbReference type="EMBL" id="CP036264">
    <property type="protein sequence ID" value="QEG02636.1"/>
    <property type="molecule type" value="Genomic_DNA"/>
</dbReference>
<dbReference type="AlphaFoldDB" id="A0A5B9MS30"/>
<sequence length="31" mass="3706">MEAKIEMSLQHHGNPNLFRNIWIEPKSEIQD</sequence>
<gene>
    <name evidence="1" type="ORF">Mal15_67570</name>
</gene>
<proteinExistence type="predicted"/>
<name>A0A5B9MS30_9BACT</name>
<dbReference type="Proteomes" id="UP000321353">
    <property type="component" value="Chromosome"/>
</dbReference>
<reference evidence="1 2" key="1">
    <citation type="submission" date="2019-02" db="EMBL/GenBank/DDBJ databases">
        <title>Planctomycetal bacteria perform biofilm scaping via a novel small molecule.</title>
        <authorList>
            <person name="Jeske O."/>
            <person name="Boedeker C."/>
            <person name="Wiegand S."/>
            <person name="Breitling P."/>
            <person name="Kallscheuer N."/>
            <person name="Jogler M."/>
            <person name="Rohde M."/>
            <person name="Petersen J."/>
            <person name="Medema M.H."/>
            <person name="Surup F."/>
            <person name="Jogler C."/>
        </authorList>
    </citation>
    <scope>NUCLEOTIDE SEQUENCE [LARGE SCALE GENOMIC DNA]</scope>
    <source>
        <strain evidence="1 2">Mal15</strain>
    </source>
</reference>
<accession>A0A5B9MS30</accession>
<keyword evidence="2" id="KW-1185">Reference proteome</keyword>
<evidence type="ECO:0000313" key="1">
    <source>
        <dbReference type="EMBL" id="QEG02636.1"/>
    </source>
</evidence>